<accession>A0A1E3VZG3</accession>
<reference evidence="1 2" key="1">
    <citation type="journal article" date="2016" name="Environ. Microbiol.">
        <title>New Methyloceanibacter diversity from North Sea sediments includes methanotroph containing solely the soluble methane monooxygenase.</title>
        <authorList>
            <person name="Vekeman B."/>
            <person name="Kerckhof F.M."/>
            <person name="Cremers G."/>
            <person name="de Vos P."/>
            <person name="Vandamme P."/>
            <person name="Boon N."/>
            <person name="Op den Camp H.J."/>
            <person name="Heylen K."/>
        </authorList>
    </citation>
    <scope>NUCLEOTIDE SEQUENCE [LARGE SCALE GENOMIC DNA]</scope>
    <source>
        <strain evidence="1 2">R-67174</strain>
    </source>
</reference>
<organism evidence="1 2">
    <name type="scientific">Methyloceanibacter methanicus</name>
    <dbReference type="NCBI Taxonomy" id="1774968"/>
    <lineage>
        <taxon>Bacteria</taxon>
        <taxon>Pseudomonadati</taxon>
        <taxon>Pseudomonadota</taxon>
        <taxon>Alphaproteobacteria</taxon>
        <taxon>Hyphomicrobiales</taxon>
        <taxon>Hyphomicrobiaceae</taxon>
        <taxon>Methyloceanibacter</taxon>
    </lineage>
</organism>
<dbReference type="RefSeq" id="WP_069437668.1">
    <property type="nucleotide sequence ID" value="NZ_LPWG01000012.1"/>
</dbReference>
<proteinExistence type="predicted"/>
<evidence type="ECO:0000313" key="1">
    <source>
        <dbReference type="EMBL" id="ODR98947.1"/>
    </source>
</evidence>
<protein>
    <submittedName>
        <fullName evidence="1">Uncharacterized protein</fullName>
    </submittedName>
</protein>
<dbReference type="OrthoDB" id="8439495at2"/>
<sequence length="247" mass="28540">MSPVNVVWKGNCRSAQARTRLLNYLQRLARLSDSYLRPGDRPHLTVVGEGHRPPRANIELVDELCKGEILVSSDITEHPERLIARAREAGLPVRVAPDGDAYHIVLDEVRVQGIDFRLFDPRGLYPDNDRMSFVFIDCPEHHFLDGRLVKVTRDDDTTLFSCPSLQLQSYLEDWTDCLFSWIRFFLMGDLWWRRHEELHGYNDYRGVFEVVQTTRGSAVAEDATFEAVVSTFTQHAEHWRGEVQRTA</sequence>
<dbReference type="Proteomes" id="UP000094501">
    <property type="component" value="Unassembled WGS sequence"/>
</dbReference>
<keyword evidence="2" id="KW-1185">Reference proteome</keyword>
<name>A0A1E3VZG3_9HYPH</name>
<dbReference type="AlphaFoldDB" id="A0A1E3VZG3"/>
<comment type="caution">
    <text evidence="1">The sequence shown here is derived from an EMBL/GenBank/DDBJ whole genome shotgun (WGS) entry which is preliminary data.</text>
</comment>
<evidence type="ECO:0000313" key="2">
    <source>
        <dbReference type="Proteomes" id="UP000094501"/>
    </source>
</evidence>
<gene>
    <name evidence="1" type="ORF">AUC68_07235</name>
</gene>
<dbReference type="EMBL" id="LPWG01000012">
    <property type="protein sequence ID" value="ODR98947.1"/>
    <property type="molecule type" value="Genomic_DNA"/>
</dbReference>